<accession>A0ABV5LNX3</accession>
<keyword evidence="2" id="KW-1185">Reference proteome</keyword>
<sequence length="29" mass="3024">MSALSVLALALAVGLGIYLVIALLHPEKF</sequence>
<dbReference type="InterPro" id="IPR011726">
    <property type="entry name" value="KdpF"/>
</dbReference>
<dbReference type="NCBIfam" id="TIGR02115">
    <property type="entry name" value="potass_kdpF"/>
    <property type="match status" value="1"/>
</dbReference>
<reference evidence="1 2" key="1">
    <citation type="submission" date="2024-09" db="EMBL/GenBank/DDBJ databases">
        <authorList>
            <person name="Sun Q."/>
            <person name="Mori K."/>
        </authorList>
    </citation>
    <scope>NUCLEOTIDE SEQUENCE [LARGE SCALE GENOMIC DNA]</scope>
    <source>
        <strain evidence="1 2">TISTR 1856</strain>
    </source>
</reference>
<dbReference type="Pfam" id="PF09604">
    <property type="entry name" value="Potass_KdpF"/>
    <property type="match status" value="1"/>
</dbReference>
<comment type="caution">
    <text evidence="1">The sequence shown here is derived from an EMBL/GenBank/DDBJ whole genome shotgun (WGS) entry which is preliminary data.</text>
</comment>
<proteinExistence type="predicted"/>
<dbReference type="EMBL" id="JBHMDM010000001">
    <property type="protein sequence ID" value="MFB9375776.1"/>
    <property type="molecule type" value="Genomic_DNA"/>
</dbReference>
<dbReference type="RefSeq" id="WP_380139933.1">
    <property type="nucleotide sequence ID" value="NZ_JBHLUI010000012.1"/>
</dbReference>
<gene>
    <name evidence="1" type="primary">kdpF</name>
    <name evidence="1" type="ORF">ACFFVI_02230</name>
</gene>
<evidence type="ECO:0000313" key="1">
    <source>
        <dbReference type="EMBL" id="MFB9375776.1"/>
    </source>
</evidence>
<organism evidence="1 2">
    <name type="scientific">Kineococcus gynurae</name>
    <dbReference type="NCBI Taxonomy" id="452979"/>
    <lineage>
        <taxon>Bacteria</taxon>
        <taxon>Bacillati</taxon>
        <taxon>Actinomycetota</taxon>
        <taxon>Actinomycetes</taxon>
        <taxon>Kineosporiales</taxon>
        <taxon>Kineosporiaceae</taxon>
        <taxon>Kineococcus</taxon>
    </lineage>
</organism>
<protein>
    <submittedName>
        <fullName evidence="1">K(+)-transporting ATPase subunit F</fullName>
    </submittedName>
</protein>
<name>A0ABV5LNX3_9ACTN</name>
<evidence type="ECO:0000313" key="2">
    <source>
        <dbReference type="Proteomes" id="UP001589748"/>
    </source>
</evidence>
<dbReference type="Proteomes" id="UP001589748">
    <property type="component" value="Unassembled WGS sequence"/>
</dbReference>